<feature type="transmembrane region" description="Helical" evidence="1">
    <location>
        <begin position="50"/>
        <end position="72"/>
    </location>
</feature>
<feature type="transmembrane region" description="Helical" evidence="1">
    <location>
        <begin position="21"/>
        <end position="44"/>
    </location>
</feature>
<organism evidence="2 3">
    <name type="scientific">Chlorobium ferrooxidans DSM 13031</name>
    <dbReference type="NCBI Taxonomy" id="377431"/>
    <lineage>
        <taxon>Bacteria</taxon>
        <taxon>Pseudomonadati</taxon>
        <taxon>Chlorobiota</taxon>
        <taxon>Chlorobiia</taxon>
        <taxon>Chlorobiales</taxon>
        <taxon>Chlorobiaceae</taxon>
        <taxon>Chlorobium/Pelodictyon group</taxon>
        <taxon>Chlorobium</taxon>
    </lineage>
</organism>
<accession>Q0YQ50</accession>
<protein>
    <submittedName>
        <fullName evidence="2">Uncharacterized protein</fullName>
    </submittedName>
</protein>
<keyword evidence="1" id="KW-0472">Membrane</keyword>
<evidence type="ECO:0000313" key="2">
    <source>
        <dbReference type="EMBL" id="EAT58442.1"/>
    </source>
</evidence>
<reference evidence="2 3" key="2">
    <citation type="submission" date="2006-07" db="EMBL/GenBank/DDBJ databases">
        <title>Sequencing of the draft genome and assembly of Chlorobium ferroxidans DSM 13031.</title>
        <authorList>
            <consortium name="US DOE Joint Genome Institute (JGI-PGF)"/>
            <person name="Copeland A."/>
            <person name="Lucas S."/>
            <person name="Lapidus A."/>
            <person name="Barry K."/>
            <person name="Glavina del Rio T."/>
            <person name="Dalin E."/>
            <person name="Tice H."/>
            <person name="Bruce D."/>
            <person name="Pitluck S."/>
            <person name="Richardson P."/>
        </authorList>
    </citation>
    <scope>NUCLEOTIDE SEQUENCE [LARGE SCALE GENOMIC DNA]</scope>
    <source>
        <strain evidence="2 3">DSM 13031</strain>
    </source>
</reference>
<gene>
    <name evidence="2" type="ORF">CferDRAFT_0381</name>
</gene>
<dbReference type="AlphaFoldDB" id="Q0YQ50"/>
<keyword evidence="1" id="KW-0812">Transmembrane</keyword>
<sequence length="83" mass="9248">MKFFPDKETRKRFMKPTLTAVVGVAWLPIVWLLITATFGTALSAFTGSWIAAHSIILLIAIFVTLVLLRLFIRLGDKIKSGSQ</sequence>
<reference evidence="2 3" key="1">
    <citation type="submission" date="2006-07" db="EMBL/GenBank/DDBJ databases">
        <title>Annotation of the draft genome assembly of Chlorobium ferroxidans DSM 13031.</title>
        <authorList>
            <consortium name="US DOE Joint Genome Institute (JGI-ORNL)"/>
            <person name="Larimer F."/>
            <person name="Land M."/>
            <person name="Hauser L."/>
        </authorList>
    </citation>
    <scope>NUCLEOTIDE SEQUENCE [LARGE SCALE GENOMIC DNA]</scope>
    <source>
        <strain evidence="2 3">DSM 13031</strain>
    </source>
</reference>
<name>Q0YQ50_9CHLB</name>
<dbReference type="EMBL" id="AASE01000020">
    <property type="protein sequence ID" value="EAT58442.1"/>
    <property type="molecule type" value="Genomic_DNA"/>
</dbReference>
<keyword evidence="3" id="KW-1185">Reference proteome</keyword>
<dbReference type="Proteomes" id="UP000004162">
    <property type="component" value="Unassembled WGS sequence"/>
</dbReference>
<comment type="caution">
    <text evidence="2">The sequence shown here is derived from an EMBL/GenBank/DDBJ whole genome shotgun (WGS) entry which is preliminary data.</text>
</comment>
<evidence type="ECO:0000313" key="3">
    <source>
        <dbReference type="Proteomes" id="UP000004162"/>
    </source>
</evidence>
<evidence type="ECO:0000256" key="1">
    <source>
        <dbReference type="SAM" id="Phobius"/>
    </source>
</evidence>
<proteinExistence type="predicted"/>
<keyword evidence="1" id="KW-1133">Transmembrane helix</keyword>